<evidence type="ECO:0000313" key="1">
    <source>
        <dbReference type="EMBL" id="TMQ47888.1"/>
    </source>
</evidence>
<dbReference type="InterPro" id="IPR012545">
    <property type="entry name" value="DUF1697"/>
</dbReference>
<accession>A0A538S933</accession>
<comment type="caution">
    <text evidence="1">The sequence shown here is derived from an EMBL/GenBank/DDBJ whole genome shotgun (WGS) entry which is preliminary data.</text>
</comment>
<protein>
    <submittedName>
        <fullName evidence="1">DUF1697 domain-containing protein</fullName>
    </submittedName>
</protein>
<dbReference type="Pfam" id="PF08002">
    <property type="entry name" value="DUF1697"/>
    <property type="match status" value="1"/>
</dbReference>
<dbReference type="Proteomes" id="UP000316292">
    <property type="component" value="Unassembled WGS sequence"/>
</dbReference>
<dbReference type="AlphaFoldDB" id="A0A538S933"/>
<organism evidence="1 2">
    <name type="scientific">Eiseniibacteriota bacterium</name>
    <dbReference type="NCBI Taxonomy" id="2212470"/>
    <lineage>
        <taxon>Bacteria</taxon>
        <taxon>Candidatus Eiseniibacteriota</taxon>
    </lineage>
</organism>
<sequence>MTSLLLYPVPGSLSPSRAGGVSSDGVRTIHLESLMAHVVFLRAGNVGGKNVFRPAQLAAALAHLDVVNVGAAGTFLVRAKAPASSIRREILAQLKFVPEVAVLPAREILTLVRERPFSGTAFSKDQRGWVAVLCGKPKTRPALPLTAPAGPSWQVRLDRVDGAIAVGLWHRRQAGFLFPNQVVERALGIKTTTRWWETIERVAKLLQP</sequence>
<evidence type="ECO:0000313" key="2">
    <source>
        <dbReference type="Proteomes" id="UP000316292"/>
    </source>
</evidence>
<name>A0A538S933_UNCEI</name>
<dbReference type="EMBL" id="VBOR01000094">
    <property type="protein sequence ID" value="TMQ47888.1"/>
    <property type="molecule type" value="Genomic_DNA"/>
</dbReference>
<gene>
    <name evidence="1" type="ORF">E6K71_08765</name>
</gene>
<dbReference type="SUPFAM" id="SSF160379">
    <property type="entry name" value="SP0830-like"/>
    <property type="match status" value="1"/>
</dbReference>
<reference evidence="1 2" key="1">
    <citation type="journal article" date="2019" name="Nat. Microbiol.">
        <title>Mediterranean grassland soil C-N compound turnover is dependent on rainfall and depth, and is mediated by genomically divergent microorganisms.</title>
        <authorList>
            <person name="Diamond S."/>
            <person name="Andeer P.F."/>
            <person name="Li Z."/>
            <person name="Crits-Christoph A."/>
            <person name="Burstein D."/>
            <person name="Anantharaman K."/>
            <person name="Lane K.R."/>
            <person name="Thomas B.C."/>
            <person name="Pan C."/>
            <person name="Northen T.R."/>
            <person name="Banfield J.F."/>
        </authorList>
    </citation>
    <scope>NUCLEOTIDE SEQUENCE [LARGE SCALE GENOMIC DNA]</scope>
    <source>
        <strain evidence="1">WS_1</strain>
    </source>
</reference>
<proteinExistence type="predicted"/>